<feature type="region of interest" description="Disordered" evidence="1">
    <location>
        <begin position="462"/>
        <end position="508"/>
    </location>
</feature>
<accession>A0A812ML36</accession>
<feature type="transmembrane region" description="Helical" evidence="2">
    <location>
        <begin position="210"/>
        <end position="229"/>
    </location>
</feature>
<feature type="compositionally biased region" description="Acidic residues" evidence="1">
    <location>
        <begin position="550"/>
        <end position="559"/>
    </location>
</feature>
<keyword evidence="2" id="KW-0812">Transmembrane</keyword>
<evidence type="ECO:0008006" key="5">
    <source>
        <dbReference type="Google" id="ProtNLM"/>
    </source>
</evidence>
<feature type="region of interest" description="Disordered" evidence="1">
    <location>
        <begin position="530"/>
        <end position="559"/>
    </location>
</feature>
<gene>
    <name evidence="3" type="ORF">SNAT2548_LOCUS13610</name>
</gene>
<reference evidence="3" key="1">
    <citation type="submission" date="2021-02" db="EMBL/GenBank/DDBJ databases">
        <authorList>
            <person name="Dougan E. K."/>
            <person name="Rhodes N."/>
            <person name="Thang M."/>
            <person name="Chan C."/>
        </authorList>
    </citation>
    <scope>NUCLEOTIDE SEQUENCE</scope>
</reference>
<keyword evidence="2" id="KW-1133">Transmembrane helix</keyword>
<dbReference type="AlphaFoldDB" id="A0A812ML36"/>
<evidence type="ECO:0000313" key="4">
    <source>
        <dbReference type="Proteomes" id="UP000604046"/>
    </source>
</evidence>
<comment type="caution">
    <text evidence="3">The sequence shown here is derived from an EMBL/GenBank/DDBJ whole genome shotgun (WGS) entry which is preliminary data.</text>
</comment>
<name>A0A812ML36_9DINO</name>
<protein>
    <recommendedName>
        <fullName evidence="5">ISXO2-like transposase domain-containing protein</fullName>
    </recommendedName>
</protein>
<evidence type="ECO:0000256" key="2">
    <source>
        <dbReference type="SAM" id="Phobius"/>
    </source>
</evidence>
<dbReference type="Proteomes" id="UP000604046">
    <property type="component" value="Unassembled WGS sequence"/>
</dbReference>
<sequence>MLDEAMTKYGSKDWVLTELPRPTYTNNVDGNLELQDLLTYSCRTDLASKTCAMILDVHVGMTEIGNLATISEKIVQHDYSLLPPQLRPSDSMPRDAAVSYIMHNLEDGAMNVVRVFKFASKTSVKYAAWSVEDEELMAGVDYINKNAPEDDSENQQYVWILRNIHSHSGSPISNWPESKVLRMAQNKSRGTAGATSLSFFPMTVRSVKPWMSTFLLPLVMPLLTSYGMITLGWPGVGKTPFLILLCLAIGRYHITRLGLEGVRPAWRRAKAIDNFRHKTGQVHEGLILDDPSVEKLDEDQNCSGRYNDVKLVRNGMRALSSNNLKEEDEPLSERWQTSITWDEFYKLVQKFFCSYPDLDVLAILKRTVVLVFGKRALYLRLPSGEKDAPIHLIRIDLHGDLFSDRDKPYYAKYKQGIHELPPTFADDVEVEQEMLHRGMESLQAAGLPEVYISDVNSTIASKLSPSSRPVHLPSSPSTDEEARVPVPDPEALPVRCTKPPGRLGQFNLPSTKRRLTSKTSVAVPVEEFHAAGPEVKSMPSSSSRQKVLPDQEETQLLDPEEEEWQTEISEKWFASDTAFQKFVLHRPVLDPHGDCVSLTVRAIAIFMRFGIAFQIKKCTRCGKEASFEERTSRGWTTYGYTCKRVGHKHMELNLNKFGFLTKVPVNSWMPFLHFMNLLRLGRSYKAIIQELQAGYGNICVATLRRWRAIYQEALGGALHEMGALKVGGRNEVVVLDECIVGIHPEDGWALGSKGINKAGAEQNRKSERKDVNKLVHHGAMKRLPARTLLPGEKAVSSSSILIKKKPASVSRVQKKPSSVLKKPAKAHPAKIAKKPSANLKKNGKWLWVAVVVGKGKAVFTHANRKKRVTYRLLPRSSQASQGKPRGFQEMSATVQSRVVKGSYLVFDGWAATNKAVNALGYKCAPPVNHEKWFRDRVTGFHTNDAESENSRLKAWSRARYGKLHIDAHEMDEYVFYINVGDNMLDVFRGLAMSNGGPCANNLMSINV</sequence>
<dbReference type="EMBL" id="CAJNDS010001446">
    <property type="protein sequence ID" value="CAE7260442.1"/>
    <property type="molecule type" value="Genomic_DNA"/>
</dbReference>
<organism evidence="3 4">
    <name type="scientific">Symbiodinium natans</name>
    <dbReference type="NCBI Taxonomy" id="878477"/>
    <lineage>
        <taxon>Eukaryota</taxon>
        <taxon>Sar</taxon>
        <taxon>Alveolata</taxon>
        <taxon>Dinophyceae</taxon>
        <taxon>Suessiales</taxon>
        <taxon>Symbiodiniaceae</taxon>
        <taxon>Symbiodinium</taxon>
    </lineage>
</organism>
<evidence type="ECO:0000313" key="3">
    <source>
        <dbReference type="EMBL" id="CAE7260442.1"/>
    </source>
</evidence>
<keyword evidence="4" id="KW-1185">Reference proteome</keyword>
<keyword evidence="2" id="KW-0472">Membrane</keyword>
<evidence type="ECO:0000256" key="1">
    <source>
        <dbReference type="SAM" id="MobiDB-lite"/>
    </source>
</evidence>
<proteinExistence type="predicted"/>